<dbReference type="PANTHER" id="PTHR18919">
    <property type="entry name" value="ACETYL-COA C-ACYLTRANSFERASE"/>
    <property type="match status" value="1"/>
</dbReference>
<keyword evidence="2 5" id="KW-0808">Transferase</keyword>
<dbReference type="AlphaFoldDB" id="A0AAX4HR78"/>
<dbReference type="Proteomes" id="UP001324634">
    <property type="component" value="Chromosome"/>
</dbReference>
<keyword evidence="9" id="KW-1185">Reference proteome</keyword>
<dbReference type="RefSeq" id="WP_321396436.1">
    <property type="nucleotide sequence ID" value="NZ_CP139487.1"/>
</dbReference>
<dbReference type="GO" id="GO:0003985">
    <property type="term" value="F:acetyl-CoA C-acetyltransferase activity"/>
    <property type="evidence" value="ECO:0007669"/>
    <property type="project" value="TreeGrafter"/>
</dbReference>
<sequence length="393" mass="41999">MMGNHPGKVFIVQGKRTPFGKFGGSLSNVTPVELAVIATMALLEETKLSPESLDQVIFANVIPSTPDTLYAGRHLGLKSGMKVESPGIVINRLCGSGIQSLIDASRLIRTQEANAVLVAGAENMSMVPHLTYGARFGTKYGGLGSKDLLLDTLYDKHANMPMGQTAENLAHEYTVTKEESDAYAFESHQKANQAYAAGLIQPELAPVKFDRVDCSKDEHLREDVLLGEMQKLKPTFKKDGTVTAGSASGIVDGACAMIVASEEYVKKHNLKPIAEIIAGEVVGVDPSKMGIGPVPAIQNLLKKQNLKITDIDLFEINEAFAPQVIACRKALEISPDKLNIWGGAVALGHPLGATGLKITLTLARQLQHLHKNYGISSACIGGGQGIALLIKRI</sequence>
<dbReference type="EC" id="2.3.1.-" evidence="8"/>
<dbReference type="KEGG" id="psti:SOO65_02515"/>
<dbReference type="EMBL" id="CP139487">
    <property type="protein sequence ID" value="WPU65613.1"/>
    <property type="molecule type" value="Genomic_DNA"/>
</dbReference>
<organism evidence="8 9">
    <name type="scientific">Peredibacter starrii</name>
    <dbReference type="NCBI Taxonomy" id="28202"/>
    <lineage>
        <taxon>Bacteria</taxon>
        <taxon>Pseudomonadati</taxon>
        <taxon>Bdellovibrionota</taxon>
        <taxon>Bacteriovoracia</taxon>
        <taxon>Bacteriovoracales</taxon>
        <taxon>Bacteriovoracaceae</taxon>
        <taxon>Peredibacter</taxon>
    </lineage>
</organism>
<evidence type="ECO:0000313" key="9">
    <source>
        <dbReference type="Proteomes" id="UP001324634"/>
    </source>
</evidence>
<feature type="domain" description="Thiolase N-terminal" evidence="6">
    <location>
        <begin position="9"/>
        <end position="263"/>
    </location>
</feature>
<accession>A0AAX4HR78</accession>
<dbReference type="InterPro" id="IPR020615">
    <property type="entry name" value="Thiolase_acyl_enz_int_AS"/>
</dbReference>
<evidence type="ECO:0000256" key="4">
    <source>
        <dbReference type="PIRSR" id="PIRSR000429-1"/>
    </source>
</evidence>
<evidence type="ECO:0000256" key="2">
    <source>
        <dbReference type="ARBA" id="ARBA00022679"/>
    </source>
</evidence>
<evidence type="ECO:0000256" key="1">
    <source>
        <dbReference type="ARBA" id="ARBA00010982"/>
    </source>
</evidence>
<dbReference type="SUPFAM" id="SSF53901">
    <property type="entry name" value="Thiolase-like"/>
    <property type="match status" value="2"/>
</dbReference>
<dbReference type="InterPro" id="IPR020616">
    <property type="entry name" value="Thiolase_N"/>
</dbReference>
<dbReference type="CDD" id="cd00751">
    <property type="entry name" value="thiolase"/>
    <property type="match status" value="1"/>
</dbReference>
<dbReference type="NCBIfam" id="TIGR01930">
    <property type="entry name" value="AcCoA-C-Actrans"/>
    <property type="match status" value="1"/>
</dbReference>
<dbReference type="PROSITE" id="PS00737">
    <property type="entry name" value="THIOLASE_2"/>
    <property type="match status" value="1"/>
</dbReference>
<dbReference type="PIRSF" id="PIRSF000429">
    <property type="entry name" value="Ac-CoA_Ac_transf"/>
    <property type="match status" value="1"/>
</dbReference>
<dbReference type="InterPro" id="IPR016039">
    <property type="entry name" value="Thiolase-like"/>
</dbReference>
<evidence type="ECO:0000313" key="8">
    <source>
        <dbReference type="EMBL" id="WPU65613.1"/>
    </source>
</evidence>
<dbReference type="InterPro" id="IPR020617">
    <property type="entry name" value="Thiolase_C"/>
</dbReference>
<dbReference type="PROSITE" id="PS00098">
    <property type="entry name" value="THIOLASE_1"/>
    <property type="match status" value="1"/>
</dbReference>
<dbReference type="Pfam" id="PF02803">
    <property type="entry name" value="Thiolase_C"/>
    <property type="match status" value="1"/>
</dbReference>
<dbReference type="Gene3D" id="3.40.47.10">
    <property type="match status" value="1"/>
</dbReference>
<evidence type="ECO:0000259" key="7">
    <source>
        <dbReference type="Pfam" id="PF02803"/>
    </source>
</evidence>
<proteinExistence type="inferred from homology"/>
<dbReference type="InterPro" id="IPR020610">
    <property type="entry name" value="Thiolase_AS"/>
</dbReference>
<evidence type="ECO:0000256" key="5">
    <source>
        <dbReference type="RuleBase" id="RU003557"/>
    </source>
</evidence>
<dbReference type="InterPro" id="IPR020613">
    <property type="entry name" value="Thiolase_CS"/>
</dbReference>
<dbReference type="FunFam" id="3.40.47.10:FF:000010">
    <property type="entry name" value="Acetyl-CoA acetyltransferase (Thiolase)"/>
    <property type="match status" value="1"/>
</dbReference>
<feature type="domain" description="Thiolase C-terminal" evidence="7">
    <location>
        <begin position="270"/>
        <end position="391"/>
    </location>
</feature>
<dbReference type="InterPro" id="IPR002155">
    <property type="entry name" value="Thiolase"/>
</dbReference>
<dbReference type="Pfam" id="PF00108">
    <property type="entry name" value="Thiolase_N"/>
    <property type="match status" value="1"/>
</dbReference>
<dbReference type="PROSITE" id="PS00099">
    <property type="entry name" value="THIOLASE_3"/>
    <property type="match status" value="1"/>
</dbReference>
<dbReference type="PANTHER" id="PTHR18919:SF107">
    <property type="entry name" value="ACETYL-COA ACETYLTRANSFERASE, CYTOSOLIC"/>
    <property type="match status" value="1"/>
</dbReference>
<comment type="similarity">
    <text evidence="1 5">Belongs to the thiolase-like superfamily. Thiolase family.</text>
</comment>
<keyword evidence="3 5" id="KW-0012">Acyltransferase</keyword>
<dbReference type="GO" id="GO:0006635">
    <property type="term" value="P:fatty acid beta-oxidation"/>
    <property type="evidence" value="ECO:0007669"/>
    <property type="project" value="TreeGrafter"/>
</dbReference>
<reference evidence="8 9" key="1">
    <citation type="submission" date="2023-11" db="EMBL/GenBank/DDBJ databases">
        <title>Peredibacter starrii A3.12.</title>
        <authorList>
            <person name="Mitchell R.J."/>
        </authorList>
    </citation>
    <scope>NUCLEOTIDE SEQUENCE [LARGE SCALE GENOMIC DNA]</scope>
    <source>
        <strain evidence="8 9">A3.12</strain>
    </source>
</reference>
<protein>
    <submittedName>
        <fullName evidence="8">Thiolase family protein</fullName>
        <ecNumber evidence="8">2.3.1.-</ecNumber>
    </submittedName>
</protein>
<evidence type="ECO:0000256" key="3">
    <source>
        <dbReference type="ARBA" id="ARBA00023315"/>
    </source>
</evidence>
<feature type="active site" description="Acyl-thioester intermediate" evidence="4">
    <location>
        <position position="94"/>
    </location>
</feature>
<gene>
    <name evidence="8" type="ORF">SOO65_02515</name>
</gene>
<name>A0AAX4HR78_9BACT</name>
<feature type="active site" description="Proton acceptor" evidence="4">
    <location>
        <position position="349"/>
    </location>
</feature>
<evidence type="ECO:0000259" key="6">
    <source>
        <dbReference type="Pfam" id="PF00108"/>
    </source>
</evidence>
<feature type="active site" description="Proton acceptor" evidence="4">
    <location>
        <position position="379"/>
    </location>
</feature>